<name>A0A291B7T2_9GAMM</name>
<evidence type="ECO:0000313" key="3">
    <source>
        <dbReference type="Proteomes" id="UP000218160"/>
    </source>
</evidence>
<feature type="domain" description="Transposase DDE" evidence="1">
    <location>
        <begin position="2"/>
        <end position="43"/>
    </location>
</feature>
<dbReference type="Proteomes" id="UP000218160">
    <property type="component" value="Chromosome 1"/>
</dbReference>
<accession>A0A291B7T2</accession>
<evidence type="ECO:0000313" key="2">
    <source>
        <dbReference type="EMBL" id="ATF09068.1"/>
    </source>
</evidence>
<organism evidence="2 3">
    <name type="scientific">Candidatus Enterovibrio altilux</name>
    <dbReference type="NCBI Taxonomy" id="1927128"/>
    <lineage>
        <taxon>Bacteria</taxon>
        <taxon>Pseudomonadati</taxon>
        <taxon>Pseudomonadota</taxon>
        <taxon>Gammaproteobacteria</taxon>
        <taxon>Vibrionales</taxon>
        <taxon>Vibrionaceae</taxon>
        <taxon>Enterovibrio</taxon>
    </lineage>
</organism>
<dbReference type="EMBL" id="CP020660">
    <property type="protein sequence ID" value="ATF09068.1"/>
    <property type="molecule type" value="Genomic_DNA"/>
</dbReference>
<protein>
    <submittedName>
        <fullName evidence="2">Mobile element protein</fullName>
    </submittedName>
</protein>
<dbReference type="Pfam" id="PF13737">
    <property type="entry name" value="DDE_Tnp_1_5"/>
    <property type="match status" value="1"/>
</dbReference>
<sequence>MLCFHYSHISKRTKTINVTFKAKNKGNIQHLAINFTGLTVYGEGE</sequence>
<dbReference type="InterPro" id="IPR025668">
    <property type="entry name" value="Tnp_DDE_dom"/>
</dbReference>
<proteinExistence type="predicted"/>
<reference evidence="3" key="1">
    <citation type="submission" date="2017-04" db="EMBL/GenBank/DDBJ databases">
        <title>Genome evolution of the luminous symbionts of deep sea anglerfish.</title>
        <authorList>
            <person name="Hendry T.A."/>
        </authorList>
    </citation>
    <scope>NUCLEOTIDE SEQUENCE [LARGE SCALE GENOMIC DNA]</scope>
</reference>
<dbReference type="AlphaFoldDB" id="A0A291B7T2"/>
<gene>
    <name evidence="2" type="ORF">BTN50_0541</name>
</gene>
<evidence type="ECO:0000259" key="1">
    <source>
        <dbReference type="Pfam" id="PF13737"/>
    </source>
</evidence>
<keyword evidence="3" id="KW-1185">Reference proteome</keyword>
<dbReference type="KEGG" id="elux:BTN50_0541"/>